<feature type="compositionally biased region" description="Basic and acidic residues" evidence="1">
    <location>
        <begin position="17"/>
        <end position="28"/>
    </location>
</feature>
<reference evidence="2 3" key="1">
    <citation type="submission" date="2012-11" db="EMBL/GenBank/DDBJ databases">
        <title>Whole genome sequence of Gluconacetobacter europaeus NBRC3261.</title>
        <authorList>
            <person name="Azuma Y."/>
            <person name="Higashiura N."/>
            <person name="Hirakawa H."/>
            <person name="Matsushita K."/>
        </authorList>
    </citation>
    <scope>NUCLEOTIDE SEQUENCE [LARGE SCALE GENOMIC DNA]</scope>
    <source>
        <strain evidence="2 3">NBRC 3261</strain>
    </source>
</reference>
<dbReference type="Proteomes" id="UP000032675">
    <property type="component" value="Unassembled WGS sequence"/>
</dbReference>
<feature type="compositionally biased region" description="Acidic residues" evidence="1">
    <location>
        <begin position="67"/>
        <end position="87"/>
    </location>
</feature>
<evidence type="ECO:0000313" key="2">
    <source>
        <dbReference type="EMBL" id="GAN97969.1"/>
    </source>
</evidence>
<feature type="region of interest" description="Disordered" evidence="1">
    <location>
        <begin position="1"/>
        <end position="98"/>
    </location>
</feature>
<feature type="region of interest" description="Disordered" evidence="1">
    <location>
        <begin position="162"/>
        <end position="196"/>
    </location>
</feature>
<feature type="compositionally biased region" description="Basic and acidic residues" evidence="1">
    <location>
        <begin position="88"/>
        <end position="98"/>
    </location>
</feature>
<dbReference type="RefSeq" id="WP_048852367.1">
    <property type="nucleotide sequence ID" value="NZ_BANI01000296.1"/>
</dbReference>
<accession>A0A0D6Q3F1</accession>
<protein>
    <submittedName>
        <fullName evidence="2">Phage protein</fullName>
    </submittedName>
</protein>
<organism evidence="2 3">
    <name type="scientific">Komagataeibacter europaeus NBRC 3261</name>
    <dbReference type="NCBI Taxonomy" id="1234669"/>
    <lineage>
        <taxon>Bacteria</taxon>
        <taxon>Pseudomonadati</taxon>
        <taxon>Pseudomonadota</taxon>
        <taxon>Alphaproteobacteria</taxon>
        <taxon>Acetobacterales</taxon>
        <taxon>Acetobacteraceae</taxon>
        <taxon>Komagataeibacter</taxon>
    </lineage>
</organism>
<evidence type="ECO:0000313" key="3">
    <source>
        <dbReference type="Proteomes" id="UP000032675"/>
    </source>
</evidence>
<dbReference type="AlphaFoldDB" id="A0A0D6Q3F1"/>
<gene>
    <name evidence="2" type="ORF">Geu3261_0351_011</name>
</gene>
<feature type="compositionally biased region" description="Acidic residues" evidence="1">
    <location>
        <begin position="41"/>
        <end position="50"/>
    </location>
</feature>
<comment type="caution">
    <text evidence="2">The sequence shown here is derived from an EMBL/GenBank/DDBJ whole genome shotgun (WGS) entry which is preliminary data.</text>
</comment>
<proteinExistence type="predicted"/>
<dbReference type="EMBL" id="BANI01000296">
    <property type="protein sequence ID" value="GAN97969.1"/>
    <property type="molecule type" value="Genomic_DNA"/>
</dbReference>
<sequence length="196" mass="20441">MSAPRKPGASAFAHLKPRAEGDDKDDNKTNTNGKKAKGDDPNEDPDNEEGTDGKKAAKKASKKAEDTDSEGTSAEEGDDDSDKDDEKDDAKASARARERGRCAAIFMSPSAAVNPAAAAELAFGTSLPRSQAIGILDATVASMPAPAPQATVQCEPSLRSRMRGNAVAPATQDASENQNRPGARLGASLRHVRGDR</sequence>
<name>A0A0D6Q3F1_KOMEU</name>
<evidence type="ECO:0000256" key="1">
    <source>
        <dbReference type="SAM" id="MobiDB-lite"/>
    </source>
</evidence>